<evidence type="ECO:0000256" key="6">
    <source>
        <dbReference type="RuleBase" id="RU000481"/>
    </source>
</evidence>
<dbReference type="SUPFAM" id="SSF53383">
    <property type="entry name" value="PLP-dependent transferases"/>
    <property type="match status" value="1"/>
</dbReference>
<dbReference type="CDD" id="cd00609">
    <property type="entry name" value="AAT_like"/>
    <property type="match status" value="1"/>
</dbReference>
<dbReference type="InterPro" id="IPR015422">
    <property type="entry name" value="PyrdxlP-dep_Trfase_small"/>
</dbReference>
<keyword evidence="3 6" id="KW-0032">Aminotransferase</keyword>
<dbReference type="PANTHER" id="PTHR46383">
    <property type="entry name" value="ASPARTATE AMINOTRANSFERASE"/>
    <property type="match status" value="1"/>
</dbReference>
<dbReference type="PANTHER" id="PTHR46383:SF1">
    <property type="entry name" value="ASPARTATE AMINOTRANSFERASE"/>
    <property type="match status" value="1"/>
</dbReference>
<proteinExistence type="inferred from homology"/>
<dbReference type="InterPro" id="IPR004838">
    <property type="entry name" value="NHTrfase_class1_PyrdxlP-BS"/>
</dbReference>
<comment type="caution">
    <text evidence="8">The sequence shown here is derived from an EMBL/GenBank/DDBJ whole genome shotgun (WGS) entry which is preliminary data.</text>
</comment>
<dbReference type="InterPro" id="IPR004839">
    <property type="entry name" value="Aminotransferase_I/II_large"/>
</dbReference>
<dbReference type="RefSeq" id="WP_062412644.1">
    <property type="nucleotide sequence ID" value="NZ_JAJCIO010000008.1"/>
</dbReference>
<evidence type="ECO:0000256" key="2">
    <source>
        <dbReference type="ARBA" id="ARBA00007441"/>
    </source>
</evidence>
<sequence>MRDFISQRVKDLQPSATVRLMSLAKQMKEEGQDIINLAGGEPDFKTPSPIIERAYADMKAGFTSYVQSQGLPELRRKLAQKLQMENGIDAVQEGILVTASTKLALFIGLFTCLQAGDEALYFEPAYVSYKPIIELTGAKAVGIPLAYEDNYLIRKNEIEKFVTPQTKAIVLCSPNNPTGRVCQAEELQAIAEVACERDLLIFSDEIYERIIFDDFKHISPASLPDLKDRVVTLNGFSKAHAMAGWRLGYVAAAPDLMRQMAKVQQHILNCATSFVQSAALTALDCEADVSRMCQEYAERRQYFVQALNEIPCITCRAPQGAFYVLPQIDYRGMDSLALSEYLLKEGHVAAAPGDAFGRGAENCIRMPFATSMEVLQETVRRLQRILQ</sequence>
<dbReference type="InterPro" id="IPR015424">
    <property type="entry name" value="PyrdxlP-dep_Trfase"/>
</dbReference>
<dbReference type="EMBL" id="JANGEW010000010">
    <property type="protein sequence ID" value="MCQ5342607.1"/>
    <property type="molecule type" value="Genomic_DNA"/>
</dbReference>
<dbReference type="PROSITE" id="PS00105">
    <property type="entry name" value="AA_TRANSFER_CLASS_1"/>
    <property type="match status" value="1"/>
</dbReference>
<name>A0ABT1SRW8_9FIRM</name>
<protein>
    <recommendedName>
        <fullName evidence="6">Aminotransferase</fullName>
        <ecNumber evidence="6">2.6.1.-</ecNumber>
    </recommendedName>
</protein>
<reference evidence="8 9" key="1">
    <citation type="submission" date="2022-06" db="EMBL/GenBank/DDBJ databases">
        <title>Isolation of gut microbiota from human fecal samples.</title>
        <authorList>
            <person name="Pamer E.G."/>
            <person name="Barat B."/>
            <person name="Waligurski E."/>
            <person name="Medina S."/>
            <person name="Paddock L."/>
            <person name="Mostad J."/>
        </authorList>
    </citation>
    <scope>NUCLEOTIDE SEQUENCE [LARGE SCALE GENOMIC DNA]</scope>
    <source>
        <strain evidence="8 9">DFI.1.1</strain>
    </source>
</reference>
<keyword evidence="4 6" id="KW-0808">Transferase</keyword>
<gene>
    <name evidence="8" type="ORF">NE675_06115</name>
</gene>
<accession>A0ABT1SRW8</accession>
<comment type="cofactor">
    <cofactor evidence="1 6">
        <name>pyridoxal 5'-phosphate</name>
        <dbReference type="ChEBI" id="CHEBI:597326"/>
    </cofactor>
</comment>
<dbReference type="Gene3D" id="3.40.640.10">
    <property type="entry name" value="Type I PLP-dependent aspartate aminotransferase-like (Major domain)"/>
    <property type="match status" value="1"/>
</dbReference>
<dbReference type="GO" id="GO:0008483">
    <property type="term" value="F:transaminase activity"/>
    <property type="evidence" value="ECO:0007669"/>
    <property type="project" value="UniProtKB-KW"/>
</dbReference>
<evidence type="ECO:0000313" key="8">
    <source>
        <dbReference type="EMBL" id="MCQ5342607.1"/>
    </source>
</evidence>
<keyword evidence="9" id="KW-1185">Reference proteome</keyword>
<dbReference type="Pfam" id="PF00155">
    <property type="entry name" value="Aminotran_1_2"/>
    <property type="match status" value="1"/>
</dbReference>
<dbReference type="InterPro" id="IPR050596">
    <property type="entry name" value="AspAT/PAT-like"/>
</dbReference>
<dbReference type="Gene3D" id="3.90.1150.10">
    <property type="entry name" value="Aspartate Aminotransferase, domain 1"/>
    <property type="match status" value="1"/>
</dbReference>
<evidence type="ECO:0000256" key="3">
    <source>
        <dbReference type="ARBA" id="ARBA00022576"/>
    </source>
</evidence>
<evidence type="ECO:0000259" key="7">
    <source>
        <dbReference type="Pfam" id="PF00155"/>
    </source>
</evidence>
<evidence type="ECO:0000256" key="1">
    <source>
        <dbReference type="ARBA" id="ARBA00001933"/>
    </source>
</evidence>
<comment type="similarity">
    <text evidence="2 6">Belongs to the class-I pyridoxal-phosphate-dependent aminotransferase family.</text>
</comment>
<dbReference type="InterPro" id="IPR015421">
    <property type="entry name" value="PyrdxlP-dep_Trfase_major"/>
</dbReference>
<organism evidence="8 9">
    <name type="scientific">Megasphaera massiliensis</name>
    <dbReference type="NCBI Taxonomy" id="1232428"/>
    <lineage>
        <taxon>Bacteria</taxon>
        <taxon>Bacillati</taxon>
        <taxon>Bacillota</taxon>
        <taxon>Negativicutes</taxon>
        <taxon>Veillonellales</taxon>
        <taxon>Veillonellaceae</taxon>
        <taxon>Megasphaera</taxon>
    </lineage>
</organism>
<feature type="domain" description="Aminotransferase class I/classII large" evidence="7">
    <location>
        <begin position="33"/>
        <end position="382"/>
    </location>
</feature>
<evidence type="ECO:0000256" key="5">
    <source>
        <dbReference type="ARBA" id="ARBA00022898"/>
    </source>
</evidence>
<dbReference type="Proteomes" id="UP001206692">
    <property type="component" value="Unassembled WGS sequence"/>
</dbReference>
<dbReference type="EC" id="2.6.1.-" evidence="6"/>
<evidence type="ECO:0000256" key="4">
    <source>
        <dbReference type="ARBA" id="ARBA00022679"/>
    </source>
</evidence>
<evidence type="ECO:0000313" key="9">
    <source>
        <dbReference type="Proteomes" id="UP001206692"/>
    </source>
</evidence>
<keyword evidence="5" id="KW-0663">Pyridoxal phosphate</keyword>